<name>A0A2T3LAG1_9GAMM</name>
<dbReference type="PROSITE" id="PS51257">
    <property type="entry name" value="PROKAR_LIPOPROTEIN"/>
    <property type="match status" value="1"/>
</dbReference>
<dbReference type="RefSeq" id="WP_107252901.1">
    <property type="nucleotide sequence ID" value="NZ_PYOC01000002.1"/>
</dbReference>
<reference evidence="2 3" key="1">
    <citation type="submission" date="2018-03" db="EMBL/GenBank/DDBJ databases">
        <title>Whole genome sequencing of Histamine producing bacteria.</title>
        <authorList>
            <person name="Butler K."/>
        </authorList>
    </citation>
    <scope>NUCLEOTIDE SEQUENCE [LARGE SCALE GENOMIC DNA]</scope>
    <source>
        <strain evidence="2 3">ATCC 19614</strain>
    </source>
</reference>
<accession>A0A2T3LAG1</accession>
<evidence type="ECO:0000313" key="3">
    <source>
        <dbReference type="Proteomes" id="UP000241803"/>
    </source>
</evidence>
<protein>
    <recommendedName>
        <fullName evidence="4">Lipoprotein</fullName>
    </recommendedName>
</protein>
<proteinExistence type="predicted"/>
<evidence type="ECO:0000256" key="1">
    <source>
        <dbReference type="SAM" id="MobiDB-lite"/>
    </source>
</evidence>
<organism evidence="2 3">
    <name type="scientific">Photobacterium indicum</name>
    <dbReference type="NCBI Taxonomy" id="81447"/>
    <lineage>
        <taxon>Bacteria</taxon>
        <taxon>Pseudomonadati</taxon>
        <taxon>Pseudomonadota</taxon>
        <taxon>Gammaproteobacteria</taxon>
        <taxon>Vibrionales</taxon>
        <taxon>Vibrionaceae</taxon>
        <taxon>Photobacterium</taxon>
    </lineage>
</organism>
<evidence type="ECO:0000313" key="2">
    <source>
        <dbReference type="EMBL" id="PSV48294.1"/>
    </source>
</evidence>
<keyword evidence="3" id="KW-1185">Reference proteome</keyword>
<comment type="caution">
    <text evidence="2">The sequence shown here is derived from an EMBL/GenBank/DDBJ whole genome shotgun (WGS) entry which is preliminary data.</text>
</comment>
<gene>
    <name evidence="2" type="ORF">C9J47_07135</name>
</gene>
<sequence length="65" mass="6802">MGKLILIGFIFALSGCTGGHGDSSPAKQPTNDDEPYHGHYESGGGLDVDVHQEGEAQGISVKQTF</sequence>
<evidence type="ECO:0008006" key="4">
    <source>
        <dbReference type="Google" id="ProtNLM"/>
    </source>
</evidence>
<dbReference type="EMBL" id="PYOC01000002">
    <property type="protein sequence ID" value="PSV48294.1"/>
    <property type="molecule type" value="Genomic_DNA"/>
</dbReference>
<dbReference type="Proteomes" id="UP000241803">
    <property type="component" value="Unassembled WGS sequence"/>
</dbReference>
<feature type="region of interest" description="Disordered" evidence="1">
    <location>
        <begin position="18"/>
        <end position="50"/>
    </location>
</feature>
<dbReference type="AlphaFoldDB" id="A0A2T3LAG1"/>